<dbReference type="Proteomes" id="UP000196331">
    <property type="component" value="Unassembled WGS sequence"/>
</dbReference>
<feature type="coiled-coil region" evidence="1">
    <location>
        <begin position="34"/>
        <end position="133"/>
    </location>
</feature>
<sequence length="136" mass="15121">MKKNMIQAGVVALLTGMLLPPVATAADDLCESKAADVREQLAHAQAQGNQHREEGLQRALNAIDDNCTNESVLNDATDEVKESLAEVQERQAEFEEALNEGEEADIEKRRVKLEEATLELERHTEELNVLQQQISE</sequence>
<keyword evidence="2" id="KW-0732">Signal</keyword>
<comment type="caution">
    <text evidence="3">The sequence shown here is derived from an EMBL/GenBank/DDBJ whole genome shotgun (WGS) entry which is preliminary data.</text>
</comment>
<keyword evidence="1" id="KW-0175">Coiled coil</keyword>
<feature type="signal peptide" evidence="2">
    <location>
        <begin position="1"/>
        <end position="25"/>
    </location>
</feature>
<evidence type="ECO:0000256" key="1">
    <source>
        <dbReference type="SAM" id="Coils"/>
    </source>
</evidence>
<name>A0A1R4I2G1_9GAMM</name>
<dbReference type="AlphaFoldDB" id="A0A1R4I2G1"/>
<protein>
    <submittedName>
        <fullName evidence="3">Periplasmic protein YqjC</fullName>
    </submittedName>
</protein>
<reference evidence="3 4" key="1">
    <citation type="submission" date="2017-02" db="EMBL/GenBank/DDBJ databases">
        <authorList>
            <person name="Dridi B."/>
        </authorList>
    </citation>
    <scope>NUCLEOTIDE SEQUENCE [LARGE SCALE GENOMIC DNA]</scope>
    <source>
        <strain evidence="3 4">JB380</strain>
    </source>
</reference>
<feature type="chain" id="PRO_5013136882" evidence="2">
    <location>
        <begin position="26"/>
        <end position="136"/>
    </location>
</feature>
<dbReference type="Pfam" id="PF06476">
    <property type="entry name" value="DUF1090"/>
    <property type="match status" value="1"/>
</dbReference>
<evidence type="ECO:0000313" key="3">
    <source>
        <dbReference type="EMBL" id="SJN14037.1"/>
    </source>
</evidence>
<evidence type="ECO:0000313" key="4">
    <source>
        <dbReference type="Proteomes" id="UP000196331"/>
    </source>
</evidence>
<proteinExistence type="predicted"/>
<dbReference type="RefSeq" id="WP_087109793.1">
    <property type="nucleotide sequence ID" value="NZ_FUKM01000050.1"/>
</dbReference>
<dbReference type="EMBL" id="FUKM01000050">
    <property type="protein sequence ID" value="SJN14037.1"/>
    <property type="molecule type" value="Genomic_DNA"/>
</dbReference>
<evidence type="ECO:0000256" key="2">
    <source>
        <dbReference type="SAM" id="SignalP"/>
    </source>
</evidence>
<organism evidence="3 4">
    <name type="scientific">Halomonas citrativorans</name>
    <dbReference type="NCBI Taxonomy" id="2742612"/>
    <lineage>
        <taxon>Bacteria</taxon>
        <taxon>Pseudomonadati</taxon>
        <taxon>Pseudomonadota</taxon>
        <taxon>Gammaproteobacteria</taxon>
        <taxon>Oceanospirillales</taxon>
        <taxon>Halomonadaceae</taxon>
        <taxon>Halomonas</taxon>
    </lineage>
</organism>
<dbReference type="OrthoDB" id="8689941at2"/>
<gene>
    <name evidence="3" type="ORF">CZ787_13135</name>
</gene>
<dbReference type="InterPro" id="IPR009468">
    <property type="entry name" value="DUF1090"/>
</dbReference>
<accession>A0A1R4I2G1</accession>